<feature type="signal peptide" evidence="4">
    <location>
        <begin position="1"/>
        <end position="19"/>
    </location>
</feature>
<dbReference type="Proteomes" id="UP000314982">
    <property type="component" value="Unassembled WGS sequence"/>
</dbReference>
<protein>
    <recommendedName>
        <fullName evidence="5">Ig-like domain-containing protein</fullName>
    </recommendedName>
</protein>
<evidence type="ECO:0000256" key="4">
    <source>
        <dbReference type="SAM" id="SignalP"/>
    </source>
</evidence>
<dbReference type="GO" id="GO:0002250">
    <property type="term" value="P:adaptive immune response"/>
    <property type="evidence" value="ECO:0007669"/>
    <property type="project" value="UniProtKB-KW"/>
</dbReference>
<keyword evidence="2" id="KW-1064">Adaptive immunity</keyword>
<dbReference type="Ensembl" id="ENSHHUT00000091008.1">
    <property type="protein sequence ID" value="ENSHHUP00000088263.1"/>
    <property type="gene ID" value="ENSHHUG00000051008.1"/>
</dbReference>
<dbReference type="SUPFAM" id="SSF48726">
    <property type="entry name" value="Immunoglobulin"/>
    <property type="match status" value="1"/>
</dbReference>
<dbReference type="SMART" id="SM00409">
    <property type="entry name" value="IG"/>
    <property type="match status" value="1"/>
</dbReference>
<accession>A0A4W5RQN5</accession>
<feature type="chain" id="PRO_5021342131" description="Ig-like domain-containing protein" evidence="4">
    <location>
        <begin position="20"/>
        <end position="129"/>
    </location>
</feature>
<evidence type="ECO:0000313" key="6">
    <source>
        <dbReference type="Ensembl" id="ENSHHUP00000088263.1"/>
    </source>
</evidence>
<reference evidence="6" key="3">
    <citation type="submission" date="2025-09" db="UniProtKB">
        <authorList>
            <consortium name="Ensembl"/>
        </authorList>
    </citation>
    <scope>IDENTIFICATION</scope>
</reference>
<proteinExistence type="predicted"/>
<evidence type="ECO:0000256" key="1">
    <source>
        <dbReference type="ARBA" id="ARBA00022859"/>
    </source>
</evidence>
<dbReference type="PROSITE" id="PS50835">
    <property type="entry name" value="IG_LIKE"/>
    <property type="match status" value="1"/>
</dbReference>
<dbReference type="PANTHER" id="PTHR23266">
    <property type="entry name" value="IMMUNOGLOBULIN HEAVY CHAIN"/>
    <property type="match status" value="1"/>
</dbReference>
<organism evidence="6 7">
    <name type="scientific">Hucho hucho</name>
    <name type="common">huchen</name>
    <dbReference type="NCBI Taxonomy" id="62062"/>
    <lineage>
        <taxon>Eukaryota</taxon>
        <taxon>Metazoa</taxon>
        <taxon>Chordata</taxon>
        <taxon>Craniata</taxon>
        <taxon>Vertebrata</taxon>
        <taxon>Euteleostomi</taxon>
        <taxon>Actinopterygii</taxon>
        <taxon>Neopterygii</taxon>
        <taxon>Teleostei</taxon>
        <taxon>Protacanthopterygii</taxon>
        <taxon>Salmoniformes</taxon>
        <taxon>Salmonidae</taxon>
        <taxon>Salmoninae</taxon>
        <taxon>Hucho</taxon>
    </lineage>
</organism>
<evidence type="ECO:0000259" key="5">
    <source>
        <dbReference type="PROSITE" id="PS50835"/>
    </source>
</evidence>
<dbReference type="Pfam" id="PF07686">
    <property type="entry name" value="V-set"/>
    <property type="match status" value="1"/>
</dbReference>
<dbReference type="InterPro" id="IPR007110">
    <property type="entry name" value="Ig-like_dom"/>
</dbReference>
<dbReference type="GeneTree" id="ENSGT01050000244936"/>
<dbReference type="GO" id="GO:0005576">
    <property type="term" value="C:extracellular region"/>
    <property type="evidence" value="ECO:0007669"/>
    <property type="project" value="UniProtKB-ARBA"/>
</dbReference>
<reference evidence="6" key="2">
    <citation type="submission" date="2025-08" db="UniProtKB">
        <authorList>
            <consortium name="Ensembl"/>
        </authorList>
    </citation>
    <scope>IDENTIFICATION</scope>
</reference>
<dbReference type="InterPro" id="IPR013783">
    <property type="entry name" value="Ig-like_fold"/>
</dbReference>
<evidence type="ECO:0000256" key="3">
    <source>
        <dbReference type="ARBA" id="ARBA00043265"/>
    </source>
</evidence>
<keyword evidence="3" id="KW-1280">Immunoglobulin</keyword>
<keyword evidence="7" id="KW-1185">Reference proteome</keyword>
<dbReference type="Gene3D" id="2.60.40.10">
    <property type="entry name" value="Immunoglobulins"/>
    <property type="match status" value="1"/>
</dbReference>
<dbReference type="InterPro" id="IPR003599">
    <property type="entry name" value="Ig_sub"/>
</dbReference>
<name>A0A4W5RQN5_9TELE</name>
<dbReference type="STRING" id="62062.ENSHHUP00000088263"/>
<dbReference type="InterPro" id="IPR013106">
    <property type="entry name" value="Ig_V-set"/>
</dbReference>
<evidence type="ECO:0000313" key="7">
    <source>
        <dbReference type="Proteomes" id="UP000314982"/>
    </source>
</evidence>
<dbReference type="AlphaFoldDB" id="A0A4W5RQN5"/>
<sequence length="129" mass="14552">MGKLYLLLLSLCLMESIPTSPLQKKPGETLSLSCKGSGYTQCQNYGMSRIRQPAGKSLEWIGYTGKYTSGRFTISRDDSSSKLYLEMNSLKSEDTAVYYCARDVYMGTGTIRTIESDFNVMQISRYLDF</sequence>
<keyword evidence="1" id="KW-0391">Immunity</keyword>
<keyword evidence="4" id="KW-0732">Signal</keyword>
<dbReference type="InterPro" id="IPR036179">
    <property type="entry name" value="Ig-like_dom_sf"/>
</dbReference>
<dbReference type="SMART" id="SM00406">
    <property type="entry name" value="IGv"/>
    <property type="match status" value="1"/>
</dbReference>
<evidence type="ECO:0000256" key="2">
    <source>
        <dbReference type="ARBA" id="ARBA00023130"/>
    </source>
</evidence>
<feature type="domain" description="Ig-like" evidence="5">
    <location>
        <begin position="27"/>
        <end position="100"/>
    </location>
</feature>
<reference evidence="7" key="1">
    <citation type="submission" date="2018-06" db="EMBL/GenBank/DDBJ databases">
        <title>Genome assembly of Danube salmon.</title>
        <authorList>
            <person name="Macqueen D.J."/>
            <person name="Gundappa M.K."/>
        </authorList>
    </citation>
    <scope>NUCLEOTIDE SEQUENCE [LARGE SCALE GENOMIC DNA]</scope>
</reference>
<dbReference type="InterPro" id="IPR050199">
    <property type="entry name" value="IgHV"/>
</dbReference>
<dbReference type="GO" id="GO:0019814">
    <property type="term" value="C:immunoglobulin complex"/>
    <property type="evidence" value="ECO:0007669"/>
    <property type="project" value="UniProtKB-KW"/>
</dbReference>